<evidence type="ECO:0000256" key="7">
    <source>
        <dbReference type="ARBA" id="ARBA00023136"/>
    </source>
</evidence>
<keyword evidence="2" id="KW-1003">Cell membrane</keyword>
<sequence length="361" mass="42400">MSRHLQEFITAKPLIGFLIALSTLDVFSGTLKNRLKIIFLTISNVFFVCLLYIHVKNTISSKININFMWTFLMWIVLSVYHLIIILNLFKRNKFHLLMQNIQKLFEEEEEHEDLEEILKKHLTYSMKVFLFLNCWLIRIGLGLTLIGGINFRLNDEFGLIIEFPFIASDNFIKQESPYIIQTVFVFVAAYILMSINVGFIFLGLQVIAEINILTDYMKLLNEKIKTHPKFWRKITKRHCSVIENLNLLSEIISETSFMQLFANCVTFMFGFSFLMKYSDEIVNYMVIVAGTMFSLHICILGEFIKIKTDNISEIFYQTNWYDLSLKDQKMFLIVLGMAQREYGLKAVGMYDVNLYTFVHVR</sequence>
<reference evidence="11" key="1">
    <citation type="journal article" date="2020" name="BMC">
        <title>Leishmania infection induces a limited differential gene expression in the sand fly midgut.</title>
        <authorList>
            <person name="Coutinho-Abreu I.V."/>
            <person name="Serafim T.D."/>
            <person name="Meneses C."/>
            <person name="Kamhawi S."/>
            <person name="Oliveira F."/>
            <person name="Valenzuela J.G."/>
        </authorList>
    </citation>
    <scope>NUCLEOTIDE SEQUENCE</scope>
    <source>
        <strain evidence="11">Jacobina</strain>
        <tissue evidence="11">Midgut</tissue>
    </source>
</reference>
<evidence type="ECO:0000256" key="10">
    <source>
        <dbReference type="RuleBase" id="RU351113"/>
    </source>
</evidence>
<organism evidence="11">
    <name type="scientific">Lutzomyia longipalpis</name>
    <name type="common">Sand fly</name>
    <dbReference type="NCBI Taxonomy" id="7200"/>
    <lineage>
        <taxon>Eukaryota</taxon>
        <taxon>Metazoa</taxon>
        <taxon>Ecdysozoa</taxon>
        <taxon>Arthropoda</taxon>
        <taxon>Hexapoda</taxon>
        <taxon>Insecta</taxon>
        <taxon>Pterygota</taxon>
        <taxon>Neoptera</taxon>
        <taxon>Endopterygota</taxon>
        <taxon>Diptera</taxon>
        <taxon>Nematocera</taxon>
        <taxon>Psychodoidea</taxon>
        <taxon>Psychodidae</taxon>
        <taxon>Lutzomyia</taxon>
        <taxon>Lutzomyia</taxon>
    </lineage>
</organism>
<comment type="similarity">
    <text evidence="10">Belongs to the insect chemoreceptor superfamily. Heteromeric odorant receptor channel (TC 1.A.69) family.</text>
</comment>
<protein>
    <recommendedName>
        <fullName evidence="10">Odorant receptor</fullName>
    </recommendedName>
</protein>
<feature type="transmembrane region" description="Helical" evidence="10">
    <location>
        <begin position="281"/>
        <end position="304"/>
    </location>
</feature>
<feature type="transmembrane region" description="Helical" evidence="10">
    <location>
        <begin position="67"/>
        <end position="89"/>
    </location>
</feature>
<feature type="transmembrane region" description="Helical" evidence="10">
    <location>
        <begin position="128"/>
        <end position="149"/>
    </location>
</feature>
<dbReference type="GO" id="GO:0005886">
    <property type="term" value="C:plasma membrane"/>
    <property type="evidence" value="ECO:0007669"/>
    <property type="project" value="UniProtKB-SubCell"/>
</dbReference>
<dbReference type="VEuPathDB" id="VectorBase:LLONM1_011317"/>
<dbReference type="PANTHER" id="PTHR21137">
    <property type="entry name" value="ODORANT RECEPTOR"/>
    <property type="match status" value="1"/>
</dbReference>
<keyword evidence="4 10" id="KW-0812">Transmembrane</keyword>
<comment type="subcellular location">
    <subcellularLocation>
        <location evidence="1 10">Cell membrane</location>
        <topology evidence="1 10">Multi-pass membrane protein</topology>
    </subcellularLocation>
</comment>
<accession>A0A7G3AEZ4</accession>
<keyword evidence="3 10" id="KW-0716">Sensory transduction</keyword>
<evidence type="ECO:0000256" key="5">
    <source>
        <dbReference type="ARBA" id="ARBA00022725"/>
    </source>
</evidence>
<keyword evidence="8 10" id="KW-0675">Receptor</keyword>
<proteinExistence type="inferred from homology"/>
<dbReference type="GO" id="GO:0005549">
    <property type="term" value="F:odorant binding"/>
    <property type="evidence" value="ECO:0007669"/>
    <property type="project" value="InterPro"/>
</dbReference>
<evidence type="ECO:0000256" key="9">
    <source>
        <dbReference type="ARBA" id="ARBA00023224"/>
    </source>
</evidence>
<evidence type="ECO:0000256" key="4">
    <source>
        <dbReference type="ARBA" id="ARBA00022692"/>
    </source>
</evidence>
<dbReference type="AlphaFoldDB" id="A0A7G3AEZ4"/>
<keyword evidence="7 10" id="KW-0472">Membrane</keyword>
<dbReference type="GO" id="GO:0004984">
    <property type="term" value="F:olfactory receptor activity"/>
    <property type="evidence" value="ECO:0007669"/>
    <property type="project" value="InterPro"/>
</dbReference>
<dbReference type="GO" id="GO:0007165">
    <property type="term" value="P:signal transduction"/>
    <property type="evidence" value="ECO:0007669"/>
    <property type="project" value="UniProtKB-KW"/>
</dbReference>
<feature type="transmembrane region" description="Helical" evidence="10">
    <location>
        <begin position="257"/>
        <end position="275"/>
    </location>
</feature>
<dbReference type="InterPro" id="IPR004117">
    <property type="entry name" value="7tm6_olfct_rcpt"/>
</dbReference>
<evidence type="ECO:0000256" key="2">
    <source>
        <dbReference type="ARBA" id="ARBA00022475"/>
    </source>
</evidence>
<comment type="caution">
    <text evidence="10">Lacks conserved residue(s) required for the propagation of feature annotation.</text>
</comment>
<dbReference type="Pfam" id="PF02949">
    <property type="entry name" value="7tm_6"/>
    <property type="match status" value="1"/>
</dbReference>
<keyword evidence="5 10" id="KW-0552">Olfaction</keyword>
<feature type="transmembrane region" description="Helical" evidence="10">
    <location>
        <begin position="178"/>
        <end position="208"/>
    </location>
</feature>
<evidence type="ECO:0000256" key="6">
    <source>
        <dbReference type="ARBA" id="ARBA00022989"/>
    </source>
</evidence>
<feature type="transmembrane region" description="Helical" evidence="10">
    <location>
        <begin position="37"/>
        <end position="55"/>
    </location>
</feature>
<dbReference type="EMBL" id="GITU01003959">
    <property type="protein sequence ID" value="MBC1172662.1"/>
    <property type="molecule type" value="Transcribed_RNA"/>
</dbReference>
<evidence type="ECO:0000256" key="8">
    <source>
        <dbReference type="ARBA" id="ARBA00023170"/>
    </source>
</evidence>
<dbReference type="PANTHER" id="PTHR21137:SF35">
    <property type="entry name" value="ODORANT RECEPTOR 19A-RELATED"/>
    <property type="match status" value="1"/>
</dbReference>
<evidence type="ECO:0000256" key="3">
    <source>
        <dbReference type="ARBA" id="ARBA00022606"/>
    </source>
</evidence>
<evidence type="ECO:0000256" key="1">
    <source>
        <dbReference type="ARBA" id="ARBA00004651"/>
    </source>
</evidence>
<keyword evidence="9 10" id="KW-0807">Transducer</keyword>
<name>A0A7G3AEZ4_LUTLO</name>
<keyword evidence="6 10" id="KW-1133">Transmembrane helix</keyword>
<evidence type="ECO:0000313" key="11">
    <source>
        <dbReference type="EMBL" id="MBC1172662.1"/>
    </source>
</evidence>